<feature type="domain" description="Glycosyltransferase subfamily 4-like N-terminal" evidence="5">
    <location>
        <begin position="14"/>
        <end position="180"/>
    </location>
</feature>
<reference evidence="6" key="1">
    <citation type="submission" date="2020-10" db="EMBL/GenBank/DDBJ databases">
        <title>Sequencing the genomes of 1000 actinobacteria strains.</title>
        <authorList>
            <person name="Klenk H.-P."/>
        </authorList>
    </citation>
    <scope>NUCLEOTIDE SEQUENCE</scope>
    <source>
        <strain evidence="6">DSM 45354</strain>
    </source>
</reference>
<evidence type="ECO:0000256" key="3">
    <source>
        <dbReference type="SAM" id="MobiDB-lite"/>
    </source>
</evidence>
<dbReference type="Pfam" id="PF13439">
    <property type="entry name" value="Glyco_transf_4"/>
    <property type="match status" value="1"/>
</dbReference>
<evidence type="ECO:0000256" key="2">
    <source>
        <dbReference type="ARBA" id="ARBA00022679"/>
    </source>
</evidence>
<organism evidence="6 7">
    <name type="scientific">Actinopolymorpha pittospori</name>
    <dbReference type="NCBI Taxonomy" id="648752"/>
    <lineage>
        <taxon>Bacteria</taxon>
        <taxon>Bacillati</taxon>
        <taxon>Actinomycetota</taxon>
        <taxon>Actinomycetes</taxon>
        <taxon>Propionibacteriales</taxon>
        <taxon>Actinopolymorphaceae</taxon>
        <taxon>Actinopolymorpha</taxon>
    </lineage>
</organism>
<proteinExistence type="predicted"/>
<gene>
    <name evidence="6" type="ORF">HEB94_009301</name>
</gene>
<keyword evidence="2" id="KW-0808">Transferase</keyword>
<dbReference type="CDD" id="cd03801">
    <property type="entry name" value="GT4_PimA-like"/>
    <property type="match status" value="1"/>
</dbReference>
<dbReference type="GO" id="GO:0016757">
    <property type="term" value="F:glycosyltransferase activity"/>
    <property type="evidence" value="ECO:0007669"/>
    <property type="project" value="InterPro"/>
</dbReference>
<evidence type="ECO:0000313" key="6">
    <source>
        <dbReference type="EMBL" id="MBE1612453.1"/>
    </source>
</evidence>
<dbReference type="AlphaFoldDB" id="A0A927RQP0"/>
<feature type="region of interest" description="Disordered" evidence="3">
    <location>
        <begin position="375"/>
        <end position="411"/>
    </location>
</feature>
<dbReference type="EMBL" id="JADBEM010000001">
    <property type="protein sequence ID" value="MBE1612453.1"/>
    <property type="molecule type" value="Genomic_DNA"/>
</dbReference>
<dbReference type="InterPro" id="IPR050194">
    <property type="entry name" value="Glycosyltransferase_grp1"/>
</dbReference>
<dbReference type="SUPFAM" id="SSF53756">
    <property type="entry name" value="UDP-Glycosyltransferase/glycogen phosphorylase"/>
    <property type="match status" value="1"/>
</dbReference>
<feature type="compositionally biased region" description="Basic and acidic residues" evidence="3">
    <location>
        <begin position="402"/>
        <end position="411"/>
    </location>
</feature>
<evidence type="ECO:0000256" key="1">
    <source>
        <dbReference type="ARBA" id="ARBA00022676"/>
    </source>
</evidence>
<keyword evidence="7" id="KW-1185">Reference proteome</keyword>
<protein>
    <submittedName>
        <fullName evidence="6">Glycosyltransferase involved in cell wall biosynthesis</fullName>
    </submittedName>
</protein>
<dbReference type="PANTHER" id="PTHR45947">
    <property type="entry name" value="SULFOQUINOVOSYL TRANSFERASE SQD2"/>
    <property type="match status" value="1"/>
</dbReference>
<feature type="domain" description="Glycosyl transferase family 1" evidence="4">
    <location>
        <begin position="190"/>
        <end position="354"/>
    </location>
</feature>
<evidence type="ECO:0000259" key="4">
    <source>
        <dbReference type="Pfam" id="PF00534"/>
    </source>
</evidence>
<evidence type="ECO:0000313" key="7">
    <source>
        <dbReference type="Proteomes" id="UP000638648"/>
    </source>
</evidence>
<dbReference type="PANTHER" id="PTHR45947:SF3">
    <property type="entry name" value="SULFOQUINOVOSYL TRANSFERASE SQD2"/>
    <property type="match status" value="1"/>
</dbReference>
<dbReference type="Proteomes" id="UP000638648">
    <property type="component" value="Unassembled WGS sequence"/>
</dbReference>
<evidence type="ECO:0000259" key="5">
    <source>
        <dbReference type="Pfam" id="PF13439"/>
    </source>
</evidence>
<sequence length="411" mass="45351">MHVLVTAVGNRTEHWVDLFRKLGERPDVELTVFAANVSALTRKEIGQLSERNPRVHFHLAPTVLSEGATGHMASAVFRPGSVRLLDSTRPDVIHIVGEAAYLSTYQVLRMRRRRWPHVPVTLYAAQNVVTRFPFPFPLLEQRAYRQVTCAFPITPTAHDVLRTKGFRAHTRLVPLGVDTQLFQPRERPTPRPFTVGFVGRLEPHKGIGDLLQAGRRLDCDLLFIGAGSMTADVEREVAARPGRVELHPWVSHDDLPGLLARTDVLALPSVEVIQRNVAPWIAVPLREQFGRVLVEAMACGVPVVGSDVGEIPYVMGAAGLVFPAGDAAALTDRLAQIRDDAGLARKLGRAGYERAQQFSWVRIADRMCEIWQSLIDTGHPGPEDPISPESEPMGATAPATGRMRDEEGQSQ</sequence>
<dbReference type="RefSeq" id="WP_192755497.1">
    <property type="nucleotide sequence ID" value="NZ_BAABJL010000194.1"/>
</dbReference>
<dbReference type="InterPro" id="IPR001296">
    <property type="entry name" value="Glyco_trans_1"/>
</dbReference>
<dbReference type="Pfam" id="PF00534">
    <property type="entry name" value="Glycos_transf_1"/>
    <property type="match status" value="1"/>
</dbReference>
<name>A0A927RQP0_9ACTN</name>
<dbReference type="InterPro" id="IPR028098">
    <property type="entry name" value="Glyco_trans_4-like_N"/>
</dbReference>
<keyword evidence="1" id="KW-0328">Glycosyltransferase</keyword>
<dbReference type="Gene3D" id="3.40.50.2000">
    <property type="entry name" value="Glycogen Phosphorylase B"/>
    <property type="match status" value="2"/>
</dbReference>
<comment type="caution">
    <text evidence="6">The sequence shown here is derived from an EMBL/GenBank/DDBJ whole genome shotgun (WGS) entry which is preliminary data.</text>
</comment>
<accession>A0A927RQP0</accession>